<accession>A0A6J4VE65</accession>
<dbReference type="InterPro" id="IPR015421">
    <property type="entry name" value="PyrdxlP-dep_Trfase_major"/>
</dbReference>
<protein>
    <submittedName>
        <fullName evidence="4">Glutamate-1-semialdehyde 2,1-aminomutase</fullName>
        <ecNumber evidence="4">5.4.3.8</ecNumber>
    </submittedName>
</protein>
<dbReference type="CDD" id="cd00610">
    <property type="entry name" value="OAT_like"/>
    <property type="match status" value="1"/>
</dbReference>
<dbReference type="InterPro" id="IPR015422">
    <property type="entry name" value="PyrdxlP-dep_Trfase_small"/>
</dbReference>
<proteinExistence type="inferred from homology"/>
<name>A0A6J4VE65_9BACT</name>
<dbReference type="Pfam" id="PF00202">
    <property type="entry name" value="Aminotran_3"/>
    <property type="match status" value="1"/>
</dbReference>
<comment type="similarity">
    <text evidence="3">Belongs to the class-III pyridoxal-phosphate-dependent aminotransferase family.</text>
</comment>
<evidence type="ECO:0000256" key="3">
    <source>
        <dbReference type="RuleBase" id="RU003560"/>
    </source>
</evidence>
<dbReference type="Gene3D" id="3.40.640.10">
    <property type="entry name" value="Type I PLP-dependent aspartate aminotransferase-like (Major domain)"/>
    <property type="match status" value="1"/>
</dbReference>
<evidence type="ECO:0000256" key="2">
    <source>
        <dbReference type="ARBA" id="ARBA00022898"/>
    </source>
</evidence>
<dbReference type="AlphaFoldDB" id="A0A6J4VE65"/>
<dbReference type="PANTHER" id="PTHR43713">
    <property type="entry name" value="GLUTAMATE-1-SEMIALDEHYDE 2,1-AMINOMUTASE"/>
    <property type="match status" value="1"/>
</dbReference>
<dbReference type="Gene3D" id="3.90.1150.10">
    <property type="entry name" value="Aspartate Aminotransferase, domain 1"/>
    <property type="match status" value="1"/>
</dbReference>
<comment type="cofactor">
    <cofactor evidence="1">
        <name>pyridoxal 5'-phosphate</name>
        <dbReference type="ChEBI" id="CHEBI:597326"/>
    </cofactor>
</comment>
<dbReference type="GO" id="GO:0008483">
    <property type="term" value="F:transaminase activity"/>
    <property type="evidence" value="ECO:0007669"/>
    <property type="project" value="InterPro"/>
</dbReference>
<organism evidence="4">
    <name type="scientific">uncultured Thermomicrobiales bacterium</name>
    <dbReference type="NCBI Taxonomy" id="1645740"/>
    <lineage>
        <taxon>Bacteria</taxon>
        <taxon>Pseudomonadati</taxon>
        <taxon>Thermomicrobiota</taxon>
        <taxon>Thermomicrobia</taxon>
        <taxon>Thermomicrobiales</taxon>
        <taxon>environmental samples</taxon>
    </lineage>
</organism>
<dbReference type="EMBL" id="CADCWK010000399">
    <property type="protein sequence ID" value="CAA9576849.1"/>
    <property type="molecule type" value="Genomic_DNA"/>
</dbReference>
<sequence length="457" mass="48988">MVQTATRQSIGAEFTEHFAVSKERYGRAQTLIPGGVTHDSRHFRPFPVTVDRAEGAHKWSVDGHELIDYAIGHGSLILGHNNPLVSTAIREQLAQGTHFGAGHDGEVRWADRVRKLIPSAEQVKFTGSGTEATMLAVRLARAATGRKQIVKFAGHFHGWNDYLLKGERSLTDDHVAGIPEQVLDTVDVLPADVTALRERLAKGDVAAVIMEPSGGSWSMVPLPDDEFLRQVREATAANGTLLIFDEVISGFRWSPGGAQAKFGVTPDLTTLAKIVAGGLPGGAVAGRLEVMQFLAFKDDPDWNTNRRVRHPGTYNANPMSAAAGVACLDLVSDPDVQSYCDDLAAKIRVGMNQTLRHHGAPGFAWGESSTFHLALGVETTSTEDDIRRPQGIDLSGAKSAGKSSLAITLGQGMLIEGVDLFGGGGLTSVAHSDEDVERTIAAFDRTLRRMADDGLFG</sequence>
<dbReference type="InterPro" id="IPR005814">
    <property type="entry name" value="Aminotrans_3"/>
</dbReference>
<reference evidence="4" key="1">
    <citation type="submission" date="2020-02" db="EMBL/GenBank/DDBJ databases">
        <authorList>
            <person name="Meier V. D."/>
        </authorList>
    </citation>
    <scope>NUCLEOTIDE SEQUENCE</scope>
    <source>
        <strain evidence="4">AVDCRST_MAG33</strain>
    </source>
</reference>
<evidence type="ECO:0000313" key="4">
    <source>
        <dbReference type="EMBL" id="CAA9576849.1"/>
    </source>
</evidence>
<evidence type="ECO:0000256" key="1">
    <source>
        <dbReference type="ARBA" id="ARBA00001933"/>
    </source>
</evidence>
<dbReference type="PROSITE" id="PS00600">
    <property type="entry name" value="AA_TRANSFER_CLASS_3"/>
    <property type="match status" value="1"/>
</dbReference>
<dbReference type="EC" id="5.4.3.8" evidence="4"/>
<keyword evidence="2 3" id="KW-0663">Pyridoxal phosphate</keyword>
<dbReference type="SUPFAM" id="SSF53383">
    <property type="entry name" value="PLP-dependent transferases"/>
    <property type="match status" value="1"/>
</dbReference>
<keyword evidence="4" id="KW-0413">Isomerase</keyword>
<dbReference type="PANTHER" id="PTHR43713:SF3">
    <property type="entry name" value="GLUTAMATE-1-SEMIALDEHYDE 2,1-AMINOMUTASE 1, CHLOROPLASTIC-RELATED"/>
    <property type="match status" value="1"/>
</dbReference>
<dbReference type="GO" id="GO:0042286">
    <property type="term" value="F:glutamate-1-semialdehyde 2,1-aminomutase activity"/>
    <property type="evidence" value="ECO:0007669"/>
    <property type="project" value="UniProtKB-EC"/>
</dbReference>
<dbReference type="GO" id="GO:0030170">
    <property type="term" value="F:pyridoxal phosphate binding"/>
    <property type="evidence" value="ECO:0007669"/>
    <property type="project" value="InterPro"/>
</dbReference>
<dbReference type="InterPro" id="IPR015424">
    <property type="entry name" value="PyrdxlP-dep_Trfase"/>
</dbReference>
<dbReference type="InterPro" id="IPR049704">
    <property type="entry name" value="Aminotrans_3_PPA_site"/>
</dbReference>
<gene>
    <name evidence="4" type="ORF">AVDCRST_MAG33-3149</name>
</gene>